<evidence type="ECO:0000313" key="3">
    <source>
        <dbReference type="Proteomes" id="UP000276379"/>
    </source>
</evidence>
<comment type="caution">
    <text evidence="2">The sequence shown here is derived from an EMBL/GenBank/DDBJ whole genome shotgun (WGS) entry which is preliminary data.</text>
</comment>
<dbReference type="EMBL" id="PDES01000001">
    <property type="protein sequence ID" value="RRQ89381.1"/>
    <property type="molecule type" value="Genomic_DNA"/>
</dbReference>
<keyword evidence="3" id="KW-1185">Reference proteome</keyword>
<evidence type="ECO:0000313" key="2">
    <source>
        <dbReference type="EMBL" id="RRQ89381.1"/>
    </source>
</evidence>
<organism evidence="2 3">
    <name type="scientific">Streptomyces griseofuscus</name>
    <dbReference type="NCBI Taxonomy" id="146922"/>
    <lineage>
        <taxon>Bacteria</taxon>
        <taxon>Bacillati</taxon>
        <taxon>Actinomycetota</taxon>
        <taxon>Actinomycetes</taxon>
        <taxon>Kitasatosporales</taxon>
        <taxon>Streptomycetaceae</taxon>
        <taxon>Streptomyces</taxon>
    </lineage>
</organism>
<dbReference type="RefSeq" id="WP_125208006.1">
    <property type="nucleotide sequence ID" value="NZ_PDER01000002.1"/>
</dbReference>
<name>A0A426SER9_9ACTN</name>
<feature type="compositionally biased region" description="Polar residues" evidence="1">
    <location>
        <begin position="1"/>
        <end position="15"/>
    </location>
</feature>
<sequence length="78" mass="8144">MTNLKGSSSAASGTPVSPAPGDLEGGLDTLRGDCARMARRWPAPARSASRPVPPSRIHKVSVSQHSVRLLDGMSDYGD</sequence>
<proteinExistence type="predicted"/>
<reference evidence="2 3" key="1">
    <citation type="submission" date="2017-10" db="EMBL/GenBank/DDBJ databases">
        <title>Draft genome of actinobacteria isolated from guarana (Paullinia cupana (Mart.) Ducke.</title>
        <authorList>
            <person name="Siqueira K.A."/>
            <person name="Liotti R.G."/>
            <person name="Mendes T.A."/>
            <person name="Soares M.A."/>
        </authorList>
    </citation>
    <scope>NUCLEOTIDE SEQUENCE [LARGE SCALE GENOMIC DNA]</scope>
    <source>
        <strain evidence="2 3">199</strain>
    </source>
</reference>
<gene>
    <name evidence="2" type="ORF">CQW44_01830</name>
</gene>
<accession>A0A426SER9</accession>
<feature type="region of interest" description="Disordered" evidence="1">
    <location>
        <begin position="1"/>
        <end position="63"/>
    </location>
</feature>
<evidence type="ECO:0000256" key="1">
    <source>
        <dbReference type="SAM" id="MobiDB-lite"/>
    </source>
</evidence>
<dbReference type="Proteomes" id="UP000276379">
    <property type="component" value="Unassembled WGS sequence"/>
</dbReference>
<dbReference type="AlphaFoldDB" id="A0A426SER9"/>
<feature type="compositionally biased region" description="Low complexity" evidence="1">
    <location>
        <begin position="40"/>
        <end position="50"/>
    </location>
</feature>
<protein>
    <submittedName>
        <fullName evidence="2">Uncharacterized protein</fullName>
    </submittedName>
</protein>